<evidence type="ECO:0000256" key="14">
    <source>
        <dbReference type="HAMAP-Rule" id="MF_01382"/>
    </source>
</evidence>
<dbReference type="Pfam" id="PF01043">
    <property type="entry name" value="SecA_PP_bind"/>
    <property type="match status" value="1"/>
</dbReference>
<evidence type="ECO:0000256" key="1">
    <source>
        <dbReference type="ARBA" id="ARBA00001947"/>
    </source>
</evidence>
<evidence type="ECO:0000259" key="18">
    <source>
        <dbReference type="PROSITE" id="PS51194"/>
    </source>
</evidence>
<evidence type="ECO:0000256" key="4">
    <source>
        <dbReference type="ARBA" id="ARBA00022475"/>
    </source>
</evidence>
<feature type="domain" description="Helicase ATP-binding" evidence="17">
    <location>
        <begin position="89"/>
        <end position="247"/>
    </location>
</feature>
<evidence type="ECO:0000259" key="17">
    <source>
        <dbReference type="PROSITE" id="PS51192"/>
    </source>
</evidence>
<name>A0A5C1QHX2_9SPIO</name>
<dbReference type="PANTHER" id="PTHR30612">
    <property type="entry name" value="SECA INNER MEMBRANE COMPONENT OF SEC PROTEIN SECRETION SYSTEM"/>
    <property type="match status" value="1"/>
</dbReference>
<evidence type="ECO:0000256" key="13">
    <source>
        <dbReference type="ARBA" id="ARBA00023136"/>
    </source>
</evidence>
<dbReference type="Pfam" id="PF07517">
    <property type="entry name" value="SecA_DEAD"/>
    <property type="match status" value="1"/>
</dbReference>
<dbReference type="SUPFAM" id="SSF52540">
    <property type="entry name" value="P-loop containing nucleoside triphosphate hydrolases"/>
    <property type="match status" value="2"/>
</dbReference>
<keyword evidence="9 14" id="KW-0067">ATP-binding</keyword>
<evidence type="ECO:0000259" key="19">
    <source>
        <dbReference type="PROSITE" id="PS51196"/>
    </source>
</evidence>
<dbReference type="InterPro" id="IPR011130">
    <property type="entry name" value="SecA_preprotein_X-link_dom"/>
</dbReference>
<dbReference type="OrthoDB" id="9805579at2"/>
<evidence type="ECO:0000313" key="20">
    <source>
        <dbReference type="EMBL" id="QEN07171.1"/>
    </source>
</evidence>
<dbReference type="EC" id="7.4.2.8" evidence="14"/>
<dbReference type="InterPro" id="IPR036266">
    <property type="entry name" value="SecA_Wing/Scaffold_sf"/>
</dbReference>
<dbReference type="GO" id="GO:0008564">
    <property type="term" value="F:protein-exporting ATPase activity"/>
    <property type="evidence" value="ECO:0007669"/>
    <property type="project" value="UniProtKB-EC"/>
</dbReference>
<dbReference type="EMBL" id="CP036150">
    <property type="protein sequence ID" value="QEN07171.1"/>
    <property type="molecule type" value="Genomic_DNA"/>
</dbReference>
<accession>A0A5C1QHX2</accession>
<evidence type="ECO:0000256" key="16">
    <source>
        <dbReference type="SAM" id="MobiDB-lite"/>
    </source>
</evidence>
<evidence type="ECO:0000256" key="7">
    <source>
        <dbReference type="ARBA" id="ARBA00022741"/>
    </source>
</evidence>
<feature type="binding site" evidence="14">
    <location>
        <position position="87"/>
    </location>
    <ligand>
        <name>ATP</name>
        <dbReference type="ChEBI" id="CHEBI:30616"/>
    </ligand>
</feature>
<feature type="binding site" evidence="14">
    <location>
        <position position="520"/>
    </location>
    <ligand>
        <name>ATP</name>
        <dbReference type="ChEBI" id="CHEBI:30616"/>
    </ligand>
</feature>
<dbReference type="NCBIfam" id="NF009538">
    <property type="entry name" value="PRK12904.1"/>
    <property type="match status" value="1"/>
</dbReference>
<dbReference type="GO" id="GO:0046872">
    <property type="term" value="F:metal ion binding"/>
    <property type="evidence" value="ECO:0007669"/>
    <property type="project" value="UniProtKB-KW"/>
</dbReference>
<dbReference type="CDD" id="cd17928">
    <property type="entry name" value="DEXDc_SecA"/>
    <property type="match status" value="1"/>
</dbReference>
<dbReference type="GO" id="GO:0005524">
    <property type="term" value="F:ATP binding"/>
    <property type="evidence" value="ECO:0007669"/>
    <property type="project" value="UniProtKB-UniRule"/>
</dbReference>
<dbReference type="SMART" id="SM00957">
    <property type="entry name" value="SecA_DEAD"/>
    <property type="match status" value="1"/>
</dbReference>
<comment type="similarity">
    <text evidence="2 14 15">Belongs to the SecA family.</text>
</comment>
<dbReference type="InterPro" id="IPR014001">
    <property type="entry name" value="Helicase_ATP-bd"/>
</dbReference>
<dbReference type="GO" id="GO:0005886">
    <property type="term" value="C:plasma membrane"/>
    <property type="evidence" value="ECO:0007669"/>
    <property type="project" value="UniProtKB-SubCell"/>
</dbReference>
<dbReference type="GO" id="GO:0043952">
    <property type="term" value="P:protein transport by the Sec complex"/>
    <property type="evidence" value="ECO:0007669"/>
    <property type="project" value="UniProtKB-ARBA"/>
</dbReference>
<dbReference type="InterPro" id="IPR027417">
    <property type="entry name" value="P-loop_NTPase"/>
</dbReference>
<dbReference type="Pfam" id="PF02810">
    <property type="entry name" value="SEC-C"/>
    <property type="match status" value="1"/>
</dbReference>
<dbReference type="Proteomes" id="UP000324209">
    <property type="component" value="Chromosome"/>
</dbReference>
<dbReference type="Gene3D" id="3.40.50.300">
    <property type="entry name" value="P-loop containing nucleotide triphosphate hydrolases"/>
    <property type="match status" value="2"/>
</dbReference>
<dbReference type="InterPro" id="IPR004027">
    <property type="entry name" value="SEC_C_motif"/>
</dbReference>
<dbReference type="RefSeq" id="WP_149485253.1">
    <property type="nucleotide sequence ID" value="NZ_CP036150.1"/>
</dbReference>
<feature type="compositionally biased region" description="Polar residues" evidence="16">
    <location>
        <begin position="852"/>
        <end position="866"/>
    </location>
</feature>
<dbReference type="InterPro" id="IPR011116">
    <property type="entry name" value="SecA_Wing/Scaffold"/>
</dbReference>
<dbReference type="GO" id="GO:0065002">
    <property type="term" value="P:intracellular protein transmembrane transport"/>
    <property type="evidence" value="ECO:0007669"/>
    <property type="project" value="UniProtKB-UniRule"/>
</dbReference>
<keyword evidence="12 14" id="KW-0811">Translocation</keyword>
<dbReference type="SUPFAM" id="SSF81767">
    <property type="entry name" value="Pre-protein crosslinking domain of SecA"/>
    <property type="match status" value="1"/>
</dbReference>
<dbReference type="SMART" id="SM00958">
    <property type="entry name" value="SecA_PP_bind"/>
    <property type="match status" value="1"/>
</dbReference>
<evidence type="ECO:0000256" key="12">
    <source>
        <dbReference type="ARBA" id="ARBA00023010"/>
    </source>
</evidence>
<dbReference type="Gene3D" id="1.10.3060.10">
    <property type="entry name" value="Helical scaffold and wing domains of SecA"/>
    <property type="match status" value="1"/>
</dbReference>
<dbReference type="GO" id="GO:0006605">
    <property type="term" value="P:protein targeting"/>
    <property type="evidence" value="ECO:0007669"/>
    <property type="project" value="UniProtKB-UniRule"/>
</dbReference>
<dbReference type="FunFam" id="3.90.1440.10:FF:000001">
    <property type="entry name" value="Preprotein translocase subunit SecA"/>
    <property type="match status" value="1"/>
</dbReference>
<dbReference type="InterPro" id="IPR000185">
    <property type="entry name" value="SecA"/>
</dbReference>
<keyword evidence="3 14" id="KW-0813">Transport</keyword>
<evidence type="ECO:0000256" key="9">
    <source>
        <dbReference type="ARBA" id="ARBA00022840"/>
    </source>
</evidence>
<dbReference type="InterPro" id="IPR011115">
    <property type="entry name" value="SecA_DEAD"/>
</dbReference>
<proteinExistence type="inferred from homology"/>
<dbReference type="InterPro" id="IPR001650">
    <property type="entry name" value="Helicase_C-like"/>
</dbReference>
<dbReference type="Gene3D" id="3.90.1440.10">
    <property type="entry name" value="SecA, preprotein cross-linking domain"/>
    <property type="match status" value="1"/>
</dbReference>
<evidence type="ECO:0000256" key="11">
    <source>
        <dbReference type="ARBA" id="ARBA00022967"/>
    </source>
</evidence>
<dbReference type="FunFam" id="3.40.50.300:FF:000113">
    <property type="entry name" value="Preprotein translocase subunit SecA"/>
    <property type="match status" value="1"/>
</dbReference>
<evidence type="ECO:0000256" key="2">
    <source>
        <dbReference type="ARBA" id="ARBA00007650"/>
    </source>
</evidence>
<evidence type="ECO:0000256" key="15">
    <source>
        <dbReference type="RuleBase" id="RU003874"/>
    </source>
</evidence>
<dbReference type="PRINTS" id="PR00906">
    <property type="entry name" value="SECA"/>
</dbReference>
<comment type="catalytic activity">
    <reaction evidence="14">
        <text>ATP + H2O + cellular proteinSide 1 = ADP + phosphate + cellular proteinSide 2.</text>
        <dbReference type="EC" id="7.4.2.8"/>
    </reaction>
</comment>
<keyword evidence="11 14" id="KW-1278">Translocase</keyword>
<dbReference type="Pfam" id="PF21090">
    <property type="entry name" value="P-loop_SecA"/>
    <property type="match status" value="1"/>
</dbReference>
<dbReference type="PROSITE" id="PS51194">
    <property type="entry name" value="HELICASE_CTER"/>
    <property type="match status" value="1"/>
</dbReference>
<evidence type="ECO:0000256" key="6">
    <source>
        <dbReference type="ARBA" id="ARBA00022723"/>
    </source>
</evidence>
<evidence type="ECO:0000256" key="8">
    <source>
        <dbReference type="ARBA" id="ARBA00022833"/>
    </source>
</evidence>
<keyword evidence="10 14" id="KW-0653">Protein transport</keyword>
<protein>
    <recommendedName>
        <fullName evidence="14 15">Protein translocase subunit SecA</fullName>
        <ecNumber evidence="14">7.4.2.8</ecNumber>
    </recommendedName>
</protein>
<feature type="domain" description="SecA family profile" evidence="19">
    <location>
        <begin position="3"/>
        <end position="633"/>
    </location>
</feature>
<keyword evidence="13 14" id="KW-0472">Membrane</keyword>
<dbReference type="CDD" id="cd18803">
    <property type="entry name" value="SF2_C_secA"/>
    <property type="match status" value="1"/>
</dbReference>
<organism evidence="20 21">
    <name type="scientific">Oceanispirochaeta crateris</name>
    <dbReference type="NCBI Taxonomy" id="2518645"/>
    <lineage>
        <taxon>Bacteria</taxon>
        <taxon>Pseudomonadati</taxon>
        <taxon>Spirochaetota</taxon>
        <taxon>Spirochaetia</taxon>
        <taxon>Spirochaetales</taxon>
        <taxon>Spirochaetaceae</taxon>
        <taxon>Oceanispirochaeta</taxon>
    </lineage>
</organism>
<dbReference type="KEGG" id="ock:EXM22_03895"/>
<dbReference type="InterPro" id="IPR020937">
    <property type="entry name" value="SecA_CS"/>
</dbReference>
<comment type="subcellular location">
    <subcellularLocation>
        <location evidence="14">Cell membrane</location>
        <topology evidence="14">Peripheral membrane protein</topology>
        <orientation evidence="14">Cytoplasmic side</orientation>
    </subcellularLocation>
    <subcellularLocation>
        <location evidence="14">Cytoplasm</location>
    </subcellularLocation>
    <text evidence="14">Distribution is 50-50.</text>
</comment>
<evidence type="ECO:0000313" key="21">
    <source>
        <dbReference type="Proteomes" id="UP000324209"/>
    </source>
</evidence>
<dbReference type="PROSITE" id="PS51196">
    <property type="entry name" value="SECA_MOTOR_DEAD"/>
    <property type="match status" value="1"/>
</dbReference>
<comment type="subunit">
    <text evidence="14">Monomer and homodimer. Part of the essential Sec protein translocation apparatus which comprises SecA, SecYEG and auxiliary proteins SecDF. Other proteins may also be involved.</text>
</comment>
<feature type="domain" description="Helicase C-terminal" evidence="18">
    <location>
        <begin position="445"/>
        <end position="649"/>
    </location>
</feature>
<dbReference type="InterPro" id="IPR014018">
    <property type="entry name" value="SecA_motor_DEAD"/>
</dbReference>
<comment type="cofactor">
    <cofactor evidence="1">
        <name>Zn(2+)</name>
        <dbReference type="ChEBI" id="CHEBI:29105"/>
    </cofactor>
</comment>
<dbReference type="GO" id="GO:0031522">
    <property type="term" value="C:cell envelope Sec protein transport complex"/>
    <property type="evidence" value="ECO:0007669"/>
    <property type="project" value="TreeGrafter"/>
</dbReference>
<dbReference type="PROSITE" id="PS01312">
    <property type="entry name" value="SECA"/>
    <property type="match status" value="1"/>
</dbReference>
<keyword evidence="4 14" id="KW-1003">Cell membrane</keyword>
<sequence>MANKIIARILGSKQDRDLKQLLPTLHKINAKELWAINLPEEAFKEQTLQFKEKIAAGVSLDEILPEAFALAREAARRTLGERPYDVQLLGGIVLHQGKIMEMKTGEGKTLSSVTAAYLNALAGKGVHIITVNDYLASRDAAWMKPVYDYLGISVGVILSDMDPETRQIEYSKDITFGTNNEFGFDYLRDNMRWSMDKKAQKNHPFCIIDEIDSILIDEARTPLIISGPVQEDTSKFFNVNQLVKFLTECEKDPATGDYPVEDPITGIQPKGDYKLDEKSKKVVFTDEGMNRIEELLISRKYITGSLFDEENFEYIHYFTQAMKAHKLFHNDVDYVIQEGQVQIVDEFTGRILSGRRYSDGLHQAIEAKEGIKIAKKNRTLASITFQNFFRMYDKISGMTGTADTEAREFGRIYGLEVVVIPTNRPVNRVDEDDIIYLNEDYKFNAICDDIIKIHKTGQPILVGTVSVDKSEKLASVLRKRGVKFEILNAKNHHREALIISEAGAKNSITIATNMAGRGTDIKLGGNPEYRAIRAAGSDATEEEIKKAIEKEYKTWRAQNEEVRQLGGLYVIGSERHESRRIDNQLRGRSGRQGDPGFSQFYISLDDDLMRLFGGESFKKTMARLGMEGDEPLHHSLLNKSLEKAQKRVEDRNYEIRKHLLDYDDVLSMQRTSIYQQRDEILSETDLTKKIIETGEEIVTILLEDYKSDVKQDEQEALARLMDRLKENFNFNADENIDWKSLSLEEWQTNLVNFLKKDLKDKKELVGETQLNQFIRYEYLKHLDNRWQEHLENLDSLREAVYLRSYAQKNPLVEYKNEGFEIFDQMMDDIRITLARKIFRVIVRNAPDKSYPKRNQQPIKASHNGVNSFAPGKSGERAEANSQNMQVRRTAEKVGRNDPCPCGSGKKYKNCHGA</sequence>
<keyword evidence="21" id="KW-1185">Reference proteome</keyword>
<dbReference type="SUPFAM" id="SSF81886">
    <property type="entry name" value="Helical scaffold and wing domains of SecA"/>
    <property type="match status" value="1"/>
</dbReference>
<dbReference type="PROSITE" id="PS51192">
    <property type="entry name" value="HELICASE_ATP_BIND_1"/>
    <property type="match status" value="1"/>
</dbReference>
<evidence type="ECO:0000256" key="10">
    <source>
        <dbReference type="ARBA" id="ARBA00022927"/>
    </source>
</evidence>
<dbReference type="GO" id="GO:0017038">
    <property type="term" value="P:protein import"/>
    <property type="evidence" value="ECO:0007669"/>
    <property type="project" value="InterPro"/>
</dbReference>
<reference evidence="20 21" key="1">
    <citation type="submission" date="2019-02" db="EMBL/GenBank/DDBJ databases">
        <title>Complete Genome Sequence and Methylome Analysis of free living Spirochaetas.</title>
        <authorList>
            <person name="Fomenkov A."/>
            <person name="Dubinina G."/>
            <person name="Leshcheva N."/>
            <person name="Mikheeva N."/>
            <person name="Grabovich M."/>
            <person name="Vincze T."/>
            <person name="Roberts R.J."/>
        </authorList>
    </citation>
    <scope>NUCLEOTIDE SEQUENCE [LARGE SCALE GENOMIC DNA]</scope>
    <source>
        <strain evidence="20 21">K2</strain>
    </source>
</reference>
<feature type="binding site" evidence="14">
    <location>
        <begin position="105"/>
        <end position="109"/>
    </location>
    <ligand>
        <name>ATP</name>
        <dbReference type="ChEBI" id="CHEBI:30616"/>
    </ligand>
</feature>
<dbReference type="HAMAP" id="MF_01382">
    <property type="entry name" value="SecA"/>
    <property type="match status" value="1"/>
</dbReference>
<dbReference type="Pfam" id="PF07516">
    <property type="entry name" value="SecA_SW"/>
    <property type="match status" value="1"/>
</dbReference>
<evidence type="ECO:0000256" key="3">
    <source>
        <dbReference type="ARBA" id="ARBA00022448"/>
    </source>
</evidence>
<dbReference type="GO" id="GO:0005829">
    <property type="term" value="C:cytosol"/>
    <property type="evidence" value="ECO:0007669"/>
    <property type="project" value="TreeGrafter"/>
</dbReference>
<dbReference type="Gene3D" id="3.10.450.50">
    <property type="match status" value="1"/>
</dbReference>
<keyword evidence="7 14" id="KW-0547">Nucleotide-binding</keyword>
<keyword evidence="8" id="KW-0862">Zinc</keyword>
<comment type="function">
    <text evidence="14">Part of the Sec protein translocase complex. Interacts with the SecYEG preprotein conducting channel. Has a central role in coupling the hydrolysis of ATP to the transfer of proteins into and across the cell membrane, serving as an ATP-driven molecular motor driving the stepwise translocation of polypeptide chains across the membrane.</text>
</comment>
<dbReference type="PANTHER" id="PTHR30612:SF0">
    <property type="entry name" value="CHLOROPLAST PROTEIN-TRANSPORTING ATPASE"/>
    <property type="match status" value="1"/>
</dbReference>
<keyword evidence="6" id="KW-0479">Metal-binding</keyword>
<dbReference type="NCBIfam" id="TIGR00963">
    <property type="entry name" value="secA"/>
    <property type="match status" value="1"/>
</dbReference>
<gene>
    <name evidence="14 20" type="primary">secA</name>
    <name evidence="20" type="ORF">EXM22_03895</name>
</gene>
<dbReference type="InterPro" id="IPR044722">
    <property type="entry name" value="SecA_SF2_C"/>
</dbReference>
<dbReference type="AlphaFoldDB" id="A0A5C1QHX2"/>
<keyword evidence="5 14" id="KW-0963">Cytoplasm</keyword>
<feature type="region of interest" description="Disordered" evidence="16">
    <location>
        <begin position="848"/>
        <end position="913"/>
    </location>
</feature>
<evidence type="ECO:0000256" key="5">
    <source>
        <dbReference type="ARBA" id="ARBA00022490"/>
    </source>
</evidence>
<dbReference type="InterPro" id="IPR036670">
    <property type="entry name" value="SecA_X-link_sf"/>
</dbReference>